<keyword evidence="2" id="KW-0472">Membrane</keyword>
<keyword evidence="2" id="KW-1133">Transmembrane helix</keyword>
<sequence length="224" mass="22934">MTLRYKVAVFANQLVRSAQGETMQDPPITGPDDDPPASPADALAIIEQEQARQEPDVGPYFLLWGVAWALMGGAWFGAHQGLWSAGTAGITTGLLVVVGIGTSAFMGTRIGRGVSGPSSTFGAMYGIGWLIAMIGTGALGGALVATTGPAGGNLIPALFVFVVGVLYTATGAFHRSTFDYVLGIVVQVIAVVTAFTPVPWNSLVMGIGGGGALIVAGLLSRRAR</sequence>
<protein>
    <submittedName>
        <fullName evidence="3">Uncharacterized protein</fullName>
    </submittedName>
</protein>
<dbReference type="STRING" id="2074.BG845_01695"/>
<evidence type="ECO:0000256" key="2">
    <source>
        <dbReference type="SAM" id="Phobius"/>
    </source>
</evidence>
<keyword evidence="2" id="KW-0812">Transmembrane</keyword>
<reference evidence="3 4" key="1">
    <citation type="submission" date="2016-09" db="EMBL/GenBank/DDBJ databases">
        <title>Pseudonocardia autotrophica DSM535, a candidate organism with high potential of specific P450 cytochromes.</title>
        <authorList>
            <person name="Grumaz C."/>
            <person name="Vainshtein Y."/>
            <person name="Kirstahler P."/>
            <person name="Sohn K."/>
        </authorList>
    </citation>
    <scope>NUCLEOTIDE SEQUENCE [LARGE SCALE GENOMIC DNA]</scope>
    <source>
        <strain evidence="3 4">DSM 535</strain>
    </source>
</reference>
<feature type="transmembrane region" description="Helical" evidence="2">
    <location>
        <begin position="57"/>
        <end position="76"/>
    </location>
</feature>
<gene>
    <name evidence="3" type="ORF">BG845_01695</name>
</gene>
<feature type="transmembrane region" description="Helical" evidence="2">
    <location>
        <begin position="82"/>
        <end position="106"/>
    </location>
</feature>
<proteinExistence type="predicted"/>
<feature type="transmembrane region" description="Helical" evidence="2">
    <location>
        <begin position="203"/>
        <end position="220"/>
    </location>
</feature>
<feature type="region of interest" description="Disordered" evidence="1">
    <location>
        <begin position="19"/>
        <end position="39"/>
    </location>
</feature>
<dbReference type="EMBL" id="MIGB01000006">
    <property type="protein sequence ID" value="OSY42196.1"/>
    <property type="molecule type" value="Genomic_DNA"/>
</dbReference>
<evidence type="ECO:0000313" key="3">
    <source>
        <dbReference type="EMBL" id="OSY42196.1"/>
    </source>
</evidence>
<evidence type="ECO:0000313" key="4">
    <source>
        <dbReference type="Proteomes" id="UP000194360"/>
    </source>
</evidence>
<feature type="transmembrane region" description="Helical" evidence="2">
    <location>
        <begin position="180"/>
        <end position="197"/>
    </location>
</feature>
<evidence type="ECO:0000256" key="1">
    <source>
        <dbReference type="SAM" id="MobiDB-lite"/>
    </source>
</evidence>
<feature type="transmembrane region" description="Helical" evidence="2">
    <location>
        <begin position="127"/>
        <end position="148"/>
    </location>
</feature>
<name>A0A1Y2N408_PSEAH</name>
<dbReference type="AlphaFoldDB" id="A0A1Y2N408"/>
<accession>A0A1Y2N408</accession>
<feature type="transmembrane region" description="Helical" evidence="2">
    <location>
        <begin position="154"/>
        <end position="173"/>
    </location>
</feature>
<organism evidence="3 4">
    <name type="scientific">Pseudonocardia autotrophica</name>
    <name type="common">Amycolata autotrophica</name>
    <name type="synonym">Nocardia autotrophica</name>
    <dbReference type="NCBI Taxonomy" id="2074"/>
    <lineage>
        <taxon>Bacteria</taxon>
        <taxon>Bacillati</taxon>
        <taxon>Actinomycetota</taxon>
        <taxon>Actinomycetes</taxon>
        <taxon>Pseudonocardiales</taxon>
        <taxon>Pseudonocardiaceae</taxon>
        <taxon>Pseudonocardia</taxon>
    </lineage>
</organism>
<keyword evidence="4" id="KW-1185">Reference proteome</keyword>
<comment type="caution">
    <text evidence="3">The sequence shown here is derived from an EMBL/GenBank/DDBJ whole genome shotgun (WGS) entry which is preliminary data.</text>
</comment>
<dbReference type="Proteomes" id="UP000194360">
    <property type="component" value="Unassembled WGS sequence"/>
</dbReference>